<keyword evidence="3 6" id="KW-0812">Transmembrane</keyword>
<dbReference type="GO" id="GO:0016020">
    <property type="term" value="C:membrane"/>
    <property type="evidence" value="ECO:0007669"/>
    <property type="project" value="UniProtKB-SubCell"/>
</dbReference>
<dbReference type="Pfam" id="PF01594">
    <property type="entry name" value="AI-2E_transport"/>
    <property type="match status" value="1"/>
</dbReference>
<evidence type="ECO:0000256" key="1">
    <source>
        <dbReference type="ARBA" id="ARBA00004141"/>
    </source>
</evidence>
<feature type="transmembrane region" description="Helical" evidence="6">
    <location>
        <begin position="16"/>
        <end position="34"/>
    </location>
</feature>
<dbReference type="Proteomes" id="UP000066529">
    <property type="component" value="Chromosome"/>
</dbReference>
<protein>
    <submittedName>
        <fullName evidence="7">Putative transport protein</fullName>
    </submittedName>
</protein>
<reference evidence="7 8" key="1">
    <citation type="submission" date="2014-07" db="EMBL/GenBank/DDBJ databases">
        <title>Methanogenic archaea and the global carbon cycle.</title>
        <authorList>
            <person name="Henriksen J.R."/>
            <person name="Luke J."/>
            <person name="Reinhart S."/>
            <person name="Benedict M.N."/>
            <person name="Youngblut N.D."/>
            <person name="Metcalf M.E."/>
            <person name="Whitaker R.J."/>
            <person name="Metcalf W.W."/>
        </authorList>
    </citation>
    <scope>NUCLEOTIDE SEQUENCE [LARGE SCALE GENOMIC DNA]</scope>
    <source>
        <strain evidence="8">ATCC 43570 / DSM 1825 / OCM 12 / VKM B-1830 / TM-1</strain>
    </source>
</reference>
<evidence type="ECO:0000313" key="7">
    <source>
        <dbReference type="EMBL" id="AKB12170.1"/>
    </source>
</evidence>
<dbReference type="GO" id="GO:0055085">
    <property type="term" value="P:transmembrane transport"/>
    <property type="evidence" value="ECO:0007669"/>
    <property type="project" value="TreeGrafter"/>
</dbReference>
<dbReference type="EMBL" id="CP009501">
    <property type="protein sequence ID" value="AKB12170.1"/>
    <property type="molecule type" value="Genomic_DNA"/>
</dbReference>
<feature type="transmembrane region" description="Helical" evidence="6">
    <location>
        <begin position="198"/>
        <end position="222"/>
    </location>
</feature>
<dbReference type="KEGG" id="mthr:MSTHT_0412"/>
<feature type="transmembrane region" description="Helical" evidence="6">
    <location>
        <begin position="149"/>
        <end position="168"/>
    </location>
</feature>
<evidence type="ECO:0000313" key="8">
    <source>
        <dbReference type="Proteomes" id="UP000066529"/>
    </source>
</evidence>
<comment type="subcellular location">
    <subcellularLocation>
        <location evidence="1">Membrane</location>
        <topology evidence="1">Multi-pass membrane protein</topology>
    </subcellularLocation>
</comment>
<organism evidence="7 8">
    <name type="scientific">Methanosarcina thermophila (strain ATCC 43570 / DSM 1825 / OCM 12 / VKM B-1830 / TM-1)</name>
    <dbReference type="NCBI Taxonomy" id="523844"/>
    <lineage>
        <taxon>Archaea</taxon>
        <taxon>Methanobacteriati</taxon>
        <taxon>Methanobacteriota</taxon>
        <taxon>Stenosarchaea group</taxon>
        <taxon>Methanomicrobia</taxon>
        <taxon>Methanosarcinales</taxon>
        <taxon>Methanosarcinaceae</taxon>
        <taxon>Methanosarcina</taxon>
    </lineage>
</organism>
<keyword evidence="4 6" id="KW-1133">Transmembrane helix</keyword>
<comment type="similarity">
    <text evidence="2">Belongs to the autoinducer-2 exporter (AI-2E) (TC 2.A.86) family.</text>
</comment>
<dbReference type="InterPro" id="IPR002549">
    <property type="entry name" value="AI-2E-like"/>
</dbReference>
<evidence type="ECO:0000256" key="3">
    <source>
        <dbReference type="ARBA" id="ARBA00022692"/>
    </source>
</evidence>
<feature type="transmembrane region" description="Helical" evidence="6">
    <location>
        <begin position="261"/>
        <end position="280"/>
    </location>
</feature>
<feature type="transmembrane region" description="Helical" evidence="6">
    <location>
        <begin position="300"/>
        <end position="330"/>
    </location>
</feature>
<evidence type="ECO:0000256" key="5">
    <source>
        <dbReference type="ARBA" id="ARBA00023136"/>
    </source>
</evidence>
<feature type="transmembrane region" description="Helical" evidence="6">
    <location>
        <begin position="70"/>
        <end position="91"/>
    </location>
</feature>
<evidence type="ECO:0000256" key="6">
    <source>
        <dbReference type="SAM" id="Phobius"/>
    </source>
</evidence>
<dbReference type="HOGENOM" id="CLU_031275_0_3_2"/>
<evidence type="ECO:0000256" key="2">
    <source>
        <dbReference type="ARBA" id="ARBA00009773"/>
    </source>
</evidence>
<accession>A0A0E3NC13</accession>
<feature type="transmembrane region" description="Helical" evidence="6">
    <location>
        <begin position="40"/>
        <end position="58"/>
    </location>
</feature>
<gene>
    <name evidence="7" type="ORF">MSTHT_0412</name>
</gene>
<proteinExistence type="inferred from homology"/>
<evidence type="ECO:0000256" key="4">
    <source>
        <dbReference type="ARBA" id="ARBA00022989"/>
    </source>
</evidence>
<sequence>MTTKGVKIVNVRNRSFPAKVLIYSTFAVVLTIGMKEIAPILTTIIYSIFIAVLFTPLARWLKRKGVPGELSVILVILLLIVVILFFGIIAIKAAQDFGTQIPNYQAQLTAFVNSLANYIPSYEGFSVRSVARSIVSIAVSLMTSVINGIVNAGTTVGIITVTAAFLIIDATNAPEKTDPEIGKQSELQLRLSNFNKKLVKFIVIRAEVNIVIAFTISLLLFIVGIDYAVLWGVLIFLLSYIPYIGLVIASIPPIMLALFKYGPLGALVVIVIIFVVDALAENILFPSMMGKSMQLSPAFLFIALLYWNFVFGLGGVLLSIPLTLVLKILLESFEETKWLARLMGPVEYMGNREINSIR</sequence>
<feature type="transmembrane region" description="Helical" evidence="6">
    <location>
        <begin position="228"/>
        <end position="249"/>
    </location>
</feature>
<dbReference type="PANTHER" id="PTHR21716:SF64">
    <property type="entry name" value="AI-2 TRANSPORT PROTEIN TQSA"/>
    <property type="match status" value="1"/>
</dbReference>
<dbReference type="PATRIC" id="fig|523844.20.peg.534"/>
<keyword evidence="5 6" id="KW-0472">Membrane</keyword>
<dbReference type="OrthoDB" id="137252at2157"/>
<dbReference type="AlphaFoldDB" id="A0A0E3NC13"/>
<dbReference type="PANTHER" id="PTHR21716">
    <property type="entry name" value="TRANSMEMBRANE PROTEIN"/>
    <property type="match status" value="1"/>
</dbReference>
<name>A0A0E3NC13_METTT</name>
<dbReference type="RefSeq" id="WP_048166376.1">
    <property type="nucleotide sequence ID" value="NZ_CP009501.1"/>
</dbReference>
<dbReference type="STRING" id="523844.MSTHT_0412"/>
<dbReference type="GeneID" id="41601577"/>